<feature type="transmembrane region" description="Helical" evidence="14">
    <location>
        <begin position="186"/>
        <end position="203"/>
    </location>
</feature>
<keyword evidence="9" id="KW-0406">Ion transport</keyword>
<feature type="transmembrane region" description="Helical" evidence="14">
    <location>
        <begin position="85"/>
        <end position="101"/>
    </location>
</feature>
<evidence type="ECO:0000256" key="14">
    <source>
        <dbReference type="SAM" id="Phobius"/>
    </source>
</evidence>
<sequence>MRVEDDTVIPEGSRAGAAMQTGRQAGSEPVPARIELEMVNPERLVFFSDAVIAIAITLLALELPAPVGQTNAELWRDLARNVNDYVAFLISFAVIGGHWFLHHRTFGHVARLSGRLVRWNMLWLLMIVLTPFVTRVIVGDGAFAARFTLYAAIQALASLFFLLAVLEMDRHGLARAGTPRSLFGNGYRILSVAAGAFAVSIPLAFVTHWAYACWAAIPFVARVRRLADAARRRPRRAMV</sequence>
<evidence type="ECO:0000256" key="5">
    <source>
        <dbReference type="ARBA" id="ARBA00022692"/>
    </source>
</evidence>
<keyword evidence="6" id="KW-0631">Potassium channel</keyword>
<feature type="transmembrane region" description="Helical" evidence="14">
    <location>
        <begin position="121"/>
        <end position="138"/>
    </location>
</feature>
<feature type="transmembrane region" description="Helical" evidence="14">
    <location>
        <begin position="44"/>
        <end position="65"/>
    </location>
</feature>
<keyword evidence="11" id="KW-0407">Ion channel</keyword>
<keyword evidence="16" id="KW-1185">Reference proteome</keyword>
<keyword evidence="10 14" id="KW-0472">Membrane</keyword>
<keyword evidence="8 14" id="KW-1133">Transmembrane helix</keyword>
<evidence type="ECO:0000256" key="3">
    <source>
        <dbReference type="ARBA" id="ARBA00022448"/>
    </source>
</evidence>
<accession>A0A1C6SZR7</accession>
<evidence type="ECO:0000256" key="11">
    <source>
        <dbReference type="ARBA" id="ARBA00023303"/>
    </source>
</evidence>
<comment type="subcellular location">
    <subcellularLocation>
        <location evidence="1">Membrane</location>
        <topology evidence="1">Multi-pass membrane protein</topology>
    </subcellularLocation>
</comment>
<proteinExistence type="inferred from homology"/>
<organism evidence="15 16">
    <name type="scientific">Micromonospora rhizosphaerae</name>
    <dbReference type="NCBI Taxonomy" id="568872"/>
    <lineage>
        <taxon>Bacteria</taxon>
        <taxon>Bacillati</taxon>
        <taxon>Actinomycetota</taxon>
        <taxon>Actinomycetes</taxon>
        <taxon>Micromonosporales</taxon>
        <taxon>Micromonosporaceae</taxon>
        <taxon>Micromonospora</taxon>
    </lineage>
</organism>
<evidence type="ECO:0000313" key="16">
    <source>
        <dbReference type="Proteomes" id="UP000199413"/>
    </source>
</evidence>
<evidence type="ECO:0000256" key="2">
    <source>
        <dbReference type="ARBA" id="ARBA00006920"/>
    </source>
</evidence>
<evidence type="ECO:0000256" key="6">
    <source>
        <dbReference type="ARBA" id="ARBA00022826"/>
    </source>
</evidence>
<feature type="transmembrane region" description="Helical" evidence="14">
    <location>
        <begin position="144"/>
        <end position="166"/>
    </location>
</feature>
<evidence type="ECO:0000256" key="1">
    <source>
        <dbReference type="ARBA" id="ARBA00004141"/>
    </source>
</evidence>
<keyword evidence="5 14" id="KW-0812">Transmembrane</keyword>
<evidence type="ECO:0000256" key="10">
    <source>
        <dbReference type="ARBA" id="ARBA00023136"/>
    </source>
</evidence>
<dbReference type="EMBL" id="FMHV01000002">
    <property type="protein sequence ID" value="SCL35028.1"/>
    <property type="molecule type" value="Genomic_DNA"/>
</dbReference>
<evidence type="ECO:0000256" key="9">
    <source>
        <dbReference type="ARBA" id="ARBA00023065"/>
    </source>
</evidence>
<keyword evidence="3" id="KW-0813">Transport</keyword>
<name>A0A1C6SZR7_9ACTN</name>
<gene>
    <name evidence="15" type="ORF">GA0070624_5149</name>
</gene>
<feature type="region of interest" description="Disordered" evidence="13">
    <location>
        <begin position="1"/>
        <end position="28"/>
    </location>
</feature>
<protein>
    <submittedName>
        <fullName evidence="15">Uncharacterized membrane protein</fullName>
    </submittedName>
</protein>
<evidence type="ECO:0000256" key="4">
    <source>
        <dbReference type="ARBA" id="ARBA00022538"/>
    </source>
</evidence>
<dbReference type="InterPro" id="IPR010617">
    <property type="entry name" value="TMEM175-like"/>
</dbReference>
<evidence type="ECO:0000256" key="12">
    <source>
        <dbReference type="ARBA" id="ARBA00034430"/>
    </source>
</evidence>
<evidence type="ECO:0000256" key="7">
    <source>
        <dbReference type="ARBA" id="ARBA00022958"/>
    </source>
</evidence>
<reference evidence="16" key="1">
    <citation type="submission" date="2016-06" db="EMBL/GenBank/DDBJ databases">
        <authorList>
            <person name="Varghese N."/>
            <person name="Submissions Spin"/>
        </authorList>
    </citation>
    <scope>NUCLEOTIDE SEQUENCE [LARGE SCALE GENOMIC DNA]</scope>
    <source>
        <strain evidence="16">DSM 45431</strain>
    </source>
</reference>
<dbReference type="GO" id="GO:0015252">
    <property type="term" value="F:proton channel activity"/>
    <property type="evidence" value="ECO:0007669"/>
    <property type="project" value="InterPro"/>
</dbReference>
<dbReference type="GO" id="GO:0016020">
    <property type="term" value="C:membrane"/>
    <property type="evidence" value="ECO:0007669"/>
    <property type="project" value="UniProtKB-SubCell"/>
</dbReference>
<dbReference type="STRING" id="568872.GA0070624_5149"/>
<evidence type="ECO:0000256" key="13">
    <source>
        <dbReference type="SAM" id="MobiDB-lite"/>
    </source>
</evidence>
<dbReference type="Proteomes" id="UP000199413">
    <property type="component" value="Unassembled WGS sequence"/>
</dbReference>
<dbReference type="GO" id="GO:0005267">
    <property type="term" value="F:potassium channel activity"/>
    <property type="evidence" value="ECO:0007669"/>
    <property type="project" value="UniProtKB-KW"/>
</dbReference>
<evidence type="ECO:0000256" key="8">
    <source>
        <dbReference type="ARBA" id="ARBA00022989"/>
    </source>
</evidence>
<comment type="similarity">
    <text evidence="2">Belongs to the TMEM175 family.</text>
</comment>
<keyword evidence="7" id="KW-0630">Potassium</keyword>
<dbReference type="AlphaFoldDB" id="A0A1C6SZR7"/>
<keyword evidence="4" id="KW-0633">Potassium transport</keyword>
<dbReference type="Pfam" id="PF06736">
    <property type="entry name" value="TMEM175"/>
    <property type="match status" value="1"/>
</dbReference>
<comment type="catalytic activity">
    <reaction evidence="12">
        <text>K(+)(in) = K(+)(out)</text>
        <dbReference type="Rhea" id="RHEA:29463"/>
        <dbReference type="ChEBI" id="CHEBI:29103"/>
    </reaction>
</comment>
<evidence type="ECO:0000313" key="15">
    <source>
        <dbReference type="EMBL" id="SCL35028.1"/>
    </source>
</evidence>